<dbReference type="OrthoDB" id="659560at2"/>
<reference evidence="1 2" key="1">
    <citation type="submission" date="2019-12" db="EMBL/GenBank/DDBJ databases">
        <title>The draft genomic sequence of strain Chitinophaga oryziterrae JCM 16595.</title>
        <authorList>
            <person name="Zhang X."/>
        </authorList>
    </citation>
    <scope>NUCLEOTIDE SEQUENCE [LARGE SCALE GENOMIC DNA]</scope>
    <source>
        <strain evidence="1 2">JCM 16595</strain>
    </source>
</reference>
<keyword evidence="2" id="KW-1185">Reference proteome</keyword>
<dbReference type="RefSeq" id="WP_157298345.1">
    <property type="nucleotide sequence ID" value="NZ_BAAAZB010000005.1"/>
</dbReference>
<evidence type="ECO:0000313" key="1">
    <source>
        <dbReference type="EMBL" id="MVT39689.1"/>
    </source>
</evidence>
<dbReference type="Proteomes" id="UP000468388">
    <property type="component" value="Unassembled WGS sequence"/>
</dbReference>
<proteinExistence type="predicted"/>
<comment type="caution">
    <text evidence="1">The sequence shown here is derived from an EMBL/GenBank/DDBJ whole genome shotgun (WGS) entry which is preliminary data.</text>
</comment>
<organism evidence="1 2">
    <name type="scientific">Chitinophaga oryziterrae</name>
    <dbReference type="NCBI Taxonomy" id="1031224"/>
    <lineage>
        <taxon>Bacteria</taxon>
        <taxon>Pseudomonadati</taxon>
        <taxon>Bacteroidota</taxon>
        <taxon>Chitinophagia</taxon>
        <taxon>Chitinophagales</taxon>
        <taxon>Chitinophagaceae</taxon>
        <taxon>Chitinophaga</taxon>
    </lineage>
</organism>
<accession>A0A6N8J645</accession>
<dbReference type="EMBL" id="WRXO01000001">
    <property type="protein sequence ID" value="MVT39689.1"/>
    <property type="molecule type" value="Genomic_DNA"/>
</dbReference>
<dbReference type="AlphaFoldDB" id="A0A6N8J645"/>
<sequence length="192" mass="22143">MKTLILFITGLALCVATKAQEIIKLLPDDTMKDSITYQTSTSILVINKVDLQNYFQVLDTMLQNNCYNNRTFRNIQFSHLTPAEVQSHFLQAKAYLADSSHTDLNFNTDKFTLFWTPNEGILLPYIEELLTTLLTDARIKVIDRSSKVSVPQYSVFYEDIDGQPFKIYKLPTGKIIFKESNFYIEQYVKAKS</sequence>
<gene>
    <name evidence="1" type="ORF">GO495_03765</name>
</gene>
<name>A0A6N8J645_9BACT</name>
<protein>
    <submittedName>
        <fullName evidence="1">Uncharacterized protein</fullName>
    </submittedName>
</protein>
<evidence type="ECO:0000313" key="2">
    <source>
        <dbReference type="Proteomes" id="UP000468388"/>
    </source>
</evidence>